<feature type="region of interest" description="Disordered" evidence="1">
    <location>
        <begin position="1"/>
        <end position="35"/>
    </location>
</feature>
<dbReference type="EnsemblPlants" id="AET1Gv20339400.1">
    <property type="protein sequence ID" value="AET1Gv20339400.1"/>
    <property type="gene ID" value="AET1Gv20339400"/>
</dbReference>
<reference evidence="3" key="2">
    <citation type="journal article" date="2017" name="Nat. Plants">
        <title>The Aegilops tauschii genome reveals multiple impacts of transposons.</title>
        <authorList>
            <person name="Zhao G."/>
            <person name="Zou C."/>
            <person name="Li K."/>
            <person name="Wang K."/>
            <person name="Li T."/>
            <person name="Gao L."/>
            <person name="Zhang X."/>
            <person name="Wang H."/>
            <person name="Yang Z."/>
            <person name="Liu X."/>
            <person name="Jiang W."/>
            <person name="Mao L."/>
            <person name="Kong X."/>
            <person name="Jiao Y."/>
            <person name="Jia J."/>
        </authorList>
    </citation>
    <scope>NUCLEOTIDE SEQUENCE [LARGE SCALE GENOMIC DNA]</scope>
    <source>
        <strain evidence="3">cv. AL8/78</strain>
    </source>
</reference>
<accession>A0A452Y8W4</accession>
<reference evidence="2" key="5">
    <citation type="journal article" date="2021" name="G3 (Bethesda)">
        <title>Aegilops tauschii genome assembly Aet v5.0 features greater sequence contiguity and improved annotation.</title>
        <authorList>
            <person name="Wang L."/>
            <person name="Zhu T."/>
            <person name="Rodriguez J.C."/>
            <person name="Deal K.R."/>
            <person name="Dubcovsky J."/>
            <person name="McGuire P.E."/>
            <person name="Lux T."/>
            <person name="Spannagl M."/>
            <person name="Mayer K.F.X."/>
            <person name="Baldrich P."/>
            <person name="Meyers B.C."/>
            <person name="Huo N."/>
            <person name="Gu Y.Q."/>
            <person name="Zhou H."/>
            <person name="Devos K.M."/>
            <person name="Bennetzen J.L."/>
            <person name="Unver T."/>
            <person name="Budak H."/>
            <person name="Gulick P.J."/>
            <person name="Galiba G."/>
            <person name="Kalapos B."/>
            <person name="Nelson D.R."/>
            <person name="Li P."/>
            <person name="You F.M."/>
            <person name="Luo M.C."/>
            <person name="Dvorak J."/>
        </authorList>
    </citation>
    <scope>NUCLEOTIDE SEQUENCE [LARGE SCALE GENOMIC DNA]</scope>
    <source>
        <strain evidence="2">cv. AL8/78</strain>
    </source>
</reference>
<organism evidence="2 3">
    <name type="scientific">Aegilops tauschii subsp. strangulata</name>
    <name type="common">Goatgrass</name>
    <dbReference type="NCBI Taxonomy" id="200361"/>
    <lineage>
        <taxon>Eukaryota</taxon>
        <taxon>Viridiplantae</taxon>
        <taxon>Streptophyta</taxon>
        <taxon>Embryophyta</taxon>
        <taxon>Tracheophyta</taxon>
        <taxon>Spermatophyta</taxon>
        <taxon>Magnoliopsida</taxon>
        <taxon>Liliopsida</taxon>
        <taxon>Poales</taxon>
        <taxon>Poaceae</taxon>
        <taxon>BOP clade</taxon>
        <taxon>Pooideae</taxon>
        <taxon>Triticodae</taxon>
        <taxon>Triticeae</taxon>
        <taxon>Triticinae</taxon>
        <taxon>Aegilops</taxon>
    </lineage>
</organism>
<reference evidence="2" key="4">
    <citation type="submission" date="2019-03" db="UniProtKB">
        <authorList>
            <consortium name="EnsemblPlants"/>
        </authorList>
    </citation>
    <scope>IDENTIFICATION</scope>
</reference>
<name>A0A452Y8W4_AEGTS</name>
<keyword evidence="3" id="KW-1185">Reference proteome</keyword>
<evidence type="ECO:0000313" key="3">
    <source>
        <dbReference type="Proteomes" id="UP000015105"/>
    </source>
</evidence>
<sequence>AANGGADGDEPSYDSMKDQARKPLQSNDPGWKYGYWHAPPQRKSVVCNLCGKITPGWIKRHKEHLAGLTGDVIG</sequence>
<dbReference type="Gramene" id="AET1Gv20339400.1">
    <property type="protein sequence ID" value="AET1Gv20339400.1"/>
    <property type="gene ID" value="AET1Gv20339400"/>
</dbReference>
<reference evidence="3" key="1">
    <citation type="journal article" date="2014" name="Science">
        <title>Ancient hybridizations among the ancestral genomes of bread wheat.</title>
        <authorList>
            <consortium name="International Wheat Genome Sequencing Consortium,"/>
            <person name="Marcussen T."/>
            <person name="Sandve S.R."/>
            <person name="Heier L."/>
            <person name="Spannagl M."/>
            <person name="Pfeifer M."/>
            <person name="Jakobsen K.S."/>
            <person name="Wulff B.B."/>
            <person name="Steuernagel B."/>
            <person name="Mayer K.F."/>
            <person name="Olsen O.A."/>
        </authorList>
    </citation>
    <scope>NUCLEOTIDE SEQUENCE [LARGE SCALE GENOMIC DNA]</scope>
    <source>
        <strain evidence="3">cv. AL8/78</strain>
    </source>
</reference>
<dbReference type="AlphaFoldDB" id="A0A452Y8W4"/>
<dbReference type="Proteomes" id="UP000015105">
    <property type="component" value="Chromosome 1D"/>
</dbReference>
<reference evidence="2" key="3">
    <citation type="journal article" date="2017" name="Nature">
        <title>Genome sequence of the progenitor of the wheat D genome Aegilops tauschii.</title>
        <authorList>
            <person name="Luo M.C."/>
            <person name="Gu Y.Q."/>
            <person name="Puiu D."/>
            <person name="Wang H."/>
            <person name="Twardziok S.O."/>
            <person name="Deal K.R."/>
            <person name="Huo N."/>
            <person name="Zhu T."/>
            <person name="Wang L."/>
            <person name="Wang Y."/>
            <person name="McGuire P.E."/>
            <person name="Liu S."/>
            <person name="Long H."/>
            <person name="Ramasamy R.K."/>
            <person name="Rodriguez J.C."/>
            <person name="Van S.L."/>
            <person name="Yuan L."/>
            <person name="Wang Z."/>
            <person name="Xia Z."/>
            <person name="Xiao L."/>
            <person name="Anderson O.D."/>
            <person name="Ouyang S."/>
            <person name="Liang Y."/>
            <person name="Zimin A.V."/>
            <person name="Pertea G."/>
            <person name="Qi P."/>
            <person name="Bennetzen J.L."/>
            <person name="Dai X."/>
            <person name="Dawson M.W."/>
            <person name="Muller H.G."/>
            <person name="Kugler K."/>
            <person name="Rivarola-Duarte L."/>
            <person name="Spannagl M."/>
            <person name="Mayer K.F.X."/>
            <person name="Lu F.H."/>
            <person name="Bevan M.W."/>
            <person name="Leroy P."/>
            <person name="Li P."/>
            <person name="You F.M."/>
            <person name="Sun Q."/>
            <person name="Liu Z."/>
            <person name="Lyons E."/>
            <person name="Wicker T."/>
            <person name="Salzberg S.L."/>
            <person name="Devos K.M."/>
            <person name="Dvorak J."/>
        </authorList>
    </citation>
    <scope>NUCLEOTIDE SEQUENCE [LARGE SCALE GENOMIC DNA]</scope>
    <source>
        <strain evidence="2">cv. AL8/78</strain>
    </source>
</reference>
<evidence type="ECO:0008006" key="4">
    <source>
        <dbReference type="Google" id="ProtNLM"/>
    </source>
</evidence>
<proteinExistence type="predicted"/>
<evidence type="ECO:0000313" key="2">
    <source>
        <dbReference type="EnsemblPlants" id="AET1Gv20339400.1"/>
    </source>
</evidence>
<evidence type="ECO:0000256" key="1">
    <source>
        <dbReference type="SAM" id="MobiDB-lite"/>
    </source>
</evidence>
<protein>
    <recommendedName>
        <fullName evidence="4">BED-type domain-containing protein</fullName>
    </recommendedName>
</protein>